<dbReference type="OrthoDB" id="1551186at2"/>
<evidence type="ECO:0000313" key="2">
    <source>
        <dbReference type="EMBL" id="AVG23976.1"/>
    </source>
</evidence>
<evidence type="ECO:0000256" key="1">
    <source>
        <dbReference type="SAM" id="Phobius"/>
    </source>
</evidence>
<dbReference type="InterPro" id="IPR046289">
    <property type="entry name" value="DUF6326"/>
</dbReference>
<feature type="transmembrane region" description="Helical" evidence="1">
    <location>
        <begin position="87"/>
        <end position="105"/>
    </location>
</feature>
<keyword evidence="1" id="KW-0472">Membrane</keyword>
<feature type="transmembrane region" description="Helical" evidence="1">
    <location>
        <begin position="20"/>
        <end position="39"/>
    </location>
</feature>
<accession>A0A2L2BQN0</accession>
<gene>
    <name evidence="2" type="ORF">C3B54_111008</name>
</gene>
<keyword evidence="1" id="KW-1133">Transmembrane helix</keyword>
<reference evidence="2 3" key="1">
    <citation type="submission" date="2018-02" db="EMBL/GenBank/DDBJ databases">
        <title>Complete genome of the streamlined marine actinobacterium Pontimonas salivibrio CL-TW6 adapted to coastal planktonic lifestype.</title>
        <authorList>
            <person name="Cho B.C."/>
            <person name="Hardies S.C."/>
            <person name="Jang G.I."/>
            <person name="Hwang C.Y."/>
        </authorList>
    </citation>
    <scope>NUCLEOTIDE SEQUENCE [LARGE SCALE GENOMIC DNA]</scope>
    <source>
        <strain evidence="2 3">CL-TW6</strain>
    </source>
</reference>
<dbReference type="AlphaFoldDB" id="A0A2L2BQN0"/>
<feature type="transmembrane region" description="Helical" evidence="1">
    <location>
        <begin position="111"/>
        <end position="130"/>
    </location>
</feature>
<dbReference type="EMBL" id="CP026923">
    <property type="protein sequence ID" value="AVG23976.1"/>
    <property type="molecule type" value="Genomic_DNA"/>
</dbReference>
<dbReference type="Pfam" id="PF19851">
    <property type="entry name" value="DUF6326"/>
    <property type="match status" value="1"/>
</dbReference>
<sequence length="147" mass="16085">MTTASPFSQRIDDRVIVSSLWMATMIAVAFVDLFSLYRADVRAQIDSGSIYVFDIGPGFLLGVIIYVLIPTLMIPLALVLPRRANRVTNIIVGSLFLITVIGGAVGEWSYYVLASAIEVVLLLAIVRIALRWKPEPVAHPHDTTSTA</sequence>
<protein>
    <submittedName>
        <fullName evidence="2">Uncharacterized protein</fullName>
    </submittedName>
</protein>
<dbReference type="KEGG" id="psai:C3B54_111008"/>
<name>A0A2L2BQN0_9MICO</name>
<organism evidence="2 3">
    <name type="scientific">Pontimonas salivibrio</name>
    <dbReference type="NCBI Taxonomy" id="1159327"/>
    <lineage>
        <taxon>Bacteria</taxon>
        <taxon>Bacillati</taxon>
        <taxon>Actinomycetota</taxon>
        <taxon>Actinomycetes</taxon>
        <taxon>Micrococcales</taxon>
        <taxon>Microbacteriaceae</taxon>
        <taxon>Pontimonas</taxon>
    </lineage>
</organism>
<proteinExistence type="predicted"/>
<keyword evidence="1" id="KW-0812">Transmembrane</keyword>
<dbReference type="RefSeq" id="WP_104913516.1">
    <property type="nucleotide sequence ID" value="NZ_CP026923.1"/>
</dbReference>
<evidence type="ECO:0000313" key="3">
    <source>
        <dbReference type="Proteomes" id="UP000243077"/>
    </source>
</evidence>
<keyword evidence="3" id="KW-1185">Reference proteome</keyword>
<dbReference type="Proteomes" id="UP000243077">
    <property type="component" value="Chromosome"/>
</dbReference>
<feature type="transmembrane region" description="Helical" evidence="1">
    <location>
        <begin position="59"/>
        <end position="80"/>
    </location>
</feature>